<dbReference type="RefSeq" id="WP_075315337.1">
    <property type="nucleotide sequence ID" value="NZ_CP018871.1"/>
</dbReference>
<dbReference type="AlphaFoldDB" id="A0A1L6KLJ9"/>
<accession>A0A1L6KLJ9</accession>
<organism evidence="1">
    <name type="scientific">Acinetobacter haemolyticus</name>
    <dbReference type="NCBI Taxonomy" id="29430"/>
    <lineage>
        <taxon>Bacteria</taxon>
        <taxon>Pseudomonadati</taxon>
        <taxon>Pseudomonadota</taxon>
        <taxon>Gammaproteobacteria</taxon>
        <taxon>Moraxellales</taxon>
        <taxon>Moraxellaceae</taxon>
        <taxon>Acinetobacter</taxon>
    </lineage>
</organism>
<dbReference type="OrthoDB" id="1456570at2"/>
<dbReference type="STRING" id="29430.AHTJS_06000"/>
<evidence type="ECO:0000313" key="1">
    <source>
        <dbReference type="EMBL" id="APR69970.1"/>
    </source>
</evidence>
<dbReference type="Pfam" id="PF14206">
    <property type="entry name" value="Cys_rich_CPCC"/>
    <property type="match status" value="1"/>
</dbReference>
<sequence>MFYPCLCCGYLTRSEPSNGEYDICPVCFWEDDPVQSEDHDWAGCANVPSLNQARENFKKYGAMEERFVENVRKPRDYEIPKG</sequence>
<protein>
    <submittedName>
        <fullName evidence="1">Hydrolase</fullName>
    </submittedName>
</protein>
<name>A0A1L6KLJ9_ACIHA</name>
<dbReference type="GO" id="GO:0016787">
    <property type="term" value="F:hydrolase activity"/>
    <property type="evidence" value="ECO:0007669"/>
    <property type="project" value="UniProtKB-KW"/>
</dbReference>
<gene>
    <name evidence="1" type="ORF">AHTJS_06000</name>
</gene>
<dbReference type="InterPro" id="IPR025983">
    <property type="entry name" value="Cys_rich_CPCC"/>
</dbReference>
<dbReference type="KEGG" id="ahl:AHTJS_06000"/>
<keyword evidence="1" id="KW-0378">Hydrolase</keyword>
<reference evidence="1" key="1">
    <citation type="submission" date="2016-12" db="EMBL/GenBank/DDBJ databases">
        <title>Complete genome sequence of Acinetobacter haemolyticus strain TJS01 isolated from a respiratory patient in china.</title>
        <authorList>
            <person name="Deng Y."/>
            <person name="Zhang S.-C."/>
            <person name="Song C.-C."/>
            <person name="Dong Y."/>
            <person name="Gao F."/>
            <person name="Huang H."/>
        </authorList>
    </citation>
    <scope>NUCLEOTIDE SEQUENCE [LARGE SCALE GENOMIC DNA]</scope>
    <source>
        <strain evidence="1">TJS01</strain>
    </source>
</reference>
<proteinExistence type="predicted"/>
<dbReference type="EMBL" id="CP018871">
    <property type="protein sequence ID" value="APR69970.1"/>
    <property type="molecule type" value="Genomic_DNA"/>
</dbReference>